<dbReference type="Pfam" id="PF07171">
    <property type="entry name" value="MlrC_C"/>
    <property type="match status" value="1"/>
</dbReference>
<protein>
    <recommendedName>
        <fullName evidence="1">Microcystin LR degradation protein MlrC C-terminal domain-containing protein</fullName>
    </recommendedName>
</protein>
<evidence type="ECO:0000313" key="2">
    <source>
        <dbReference type="EMBL" id="GAH50142.1"/>
    </source>
</evidence>
<feature type="non-terminal residue" evidence="2">
    <location>
        <position position="1"/>
    </location>
</feature>
<dbReference type="AlphaFoldDB" id="X1FYR5"/>
<accession>X1FYR5</accession>
<evidence type="ECO:0000259" key="1">
    <source>
        <dbReference type="Pfam" id="PF07171"/>
    </source>
</evidence>
<proteinExistence type="predicted"/>
<dbReference type="InterPro" id="IPR010799">
    <property type="entry name" value="MlrC_C"/>
</dbReference>
<organism evidence="2">
    <name type="scientific">marine sediment metagenome</name>
    <dbReference type="NCBI Taxonomy" id="412755"/>
    <lineage>
        <taxon>unclassified sequences</taxon>
        <taxon>metagenomes</taxon>
        <taxon>ecological metagenomes</taxon>
    </lineage>
</organism>
<name>X1FYR5_9ZZZZ</name>
<sequence length="55" mass="5595">VARCREAGIGSSVEVEIGGKLDRVNGYPLLVTGKVMKLTGQVSSLVGCWTGAACG</sequence>
<feature type="domain" description="Microcystin LR degradation protein MlrC C-terminal" evidence="1">
    <location>
        <begin position="1"/>
        <end position="39"/>
    </location>
</feature>
<comment type="caution">
    <text evidence="2">The sequence shown here is derived from an EMBL/GenBank/DDBJ whole genome shotgun (WGS) entry which is preliminary data.</text>
</comment>
<dbReference type="EMBL" id="BARU01021860">
    <property type="protein sequence ID" value="GAH50142.1"/>
    <property type="molecule type" value="Genomic_DNA"/>
</dbReference>
<gene>
    <name evidence="2" type="ORF">S03H2_35703</name>
</gene>
<reference evidence="2" key="1">
    <citation type="journal article" date="2014" name="Front. Microbiol.">
        <title>High frequency of phylogenetically diverse reductive dehalogenase-homologous genes in deep subseafloor sedimentary metagenomes.</title>
        <authorList>
            <person name="Kawai M."/>
            <person name="Futagami T."/>
            <person name="Toyoda A."/>
            <person name="Takaki Y."/>
            <person name="Nishi S."/>
            <person name="Hori S."/>
            <person name="Arai W."/>
            <person name="Tsubouchi T."/>
            <person name="Morono Y."/>
            <person name="Uchiyama I."/>
            <person name="Ito T."/>
            <person name="Fujiyama A."/>
            <person name="Inagaki F."/>
            <person name="Takami H."/>
        </authorList>
    </citation>
    <scope>NUCLEOTIDE SEQUENCE</scope>
    <source>
        <strain evidence="2">Expedition CK06-06</strain>
    </source>
</reference>